<reference evidence="4 5" key="1">
    <citation type="submission" date="2018-03" db="EMBL/GenBank/DDBJ databases">
        <title>Genomic Encyclopedia of Archaeal and Bacterial Type Strains, Phase II (KMG-II): from individual species to whole genera.</title>
        <authorList>
            <person name="Goeker M."/>
        </authorList>
    </citation>
    <scope>NUCLEOTIDE SEQUENCE [LARGE SCALE GENOMIC DNA]</scope>
    <source>
        <strain evidence="4 5">DSM 44946</strain>
    </source>
</reference>
<dbReference type="AlphaFoldDB" id="A0A2T0LAK5"/>
<keyword evidence="5" id="KW-1185">Reference proteome</keyword>
<organism evidence="4 5">
    <name type="scientific">Planifilum fimeticola</name>
    <dbReference type="NCBI Taxonomy" id="201975"/>
    <lineage>
        <taxon>Bacteria</taxon>
        <taxon>Bacillati</taxon>
        <taxon>Bacillota</taxon>
        <taxon>Bacilli</taxon>
        <taxon>Bacillales</taxon>
        <taxon>Thermoactinomycetaceae</taxon>
        <taxon>Planifilum</taxon>
    </lineage>
</organism>
<dbReference type="InterPro" id="IPR057798">
    <property type="entry name" value="PH_YqeB"/>
</dbReference>
<feature type="domain" description="Cysteinyl-tRNA ligase anticodon binding" evidence="2">
    <location>
        <begin position="178"/>
        <end position="227"/>
    </location>
</feature>
<proteinExistence type="predicted"/>
<evidence type="ECO:0000313" key="4">
    <source>
        <dbReference type="EMBL" id="PRX38875.1"/>
    </source>
</evidence>
<dbReference type="RefSeq" id="WP_106346546.1">
    <property type="nucleotide sequence ID" value="NZ_PVNE01000034.1"/>
</dbReference>
<evidence type="ECO:0000259" key="3">
    <source>
        <dbReference type="Pfam" id="PF23494"/>
    </source>
</evidence>
<sequence>MEIANRHGVTVTGYSPGAKIGMYAGFGAAGLAVGYMLPRIADWALRLPWFPFEDTARLIHSLDGPHLKWILASLGLLAGFVLAFIAVWESLKAAISNHEVILEQGNNRRTFPRRDVASVFLDGKELVILGTSGHELVRMPGVEHPEDLAEAFQTHAYPWSADGDPFKDRYRRWVPDLPELPPSANALLKARERALKEKNKKDIAELREELAKIGYIVRDEGINQYWRPVEKPPVSKK</sequence>
<keyword evidence="1" id="KW-0812">Transmembrane</keyword>
<accession>A0A2T0LAK5</accession>
<dbReference type="OrthoDB" id="5145029at2"/>
<dbReference type="InterPro" id="IPR056411">
    <property type="entry name" value="CysS_C"/>
</dbReference>
<gene>
    <name evidence="4" type="ORF">CLV97_13417</name>
</gene>
<feature type="transmembrane region" description="Helical" evidence="1">
    <location>
        <begin position="20"/>
        <end position="37"/>
    </location>
</feature>
<feature type="domain" description="YqeB PH" evidence="3">
    <location>
        <begin position="10"/>
        <end position="160"/>
    </location>
</feature>
<keyword evidence="1" id="KW-1133">Transmembrane helix</keyword>
<dbReference type="Proteomes" id="UP000237797">
    <property type="component" value="Unassembled WGS sequence"/>
</dbReference>
<keyword evidence="1" id="KW-0472">Membrane</keyword>
<evidence type="ECO:0000256" key="1">
    <source>
        <dbReference type="SAM" id="Phobius"/>
    </source>
</evidence>
<dbReference type="Pfam" id="PF23493">
    <property type="entry name" value="CysS_C"/>
    <property type="match status" value="1"/>
</dbReference>
<comment type="caution">
    <text evidence="4">The sequence shown here is derived from an EMBL/GenBank/DDBJ whole genome shotgun (WGS) entry which is preliminary data.</text>
</comment>
<dbReference type="Pfam" id="PF23494">
    <property type="entry name" value="bPH_10"/>
    <property type="match status" value="1"/>
</dbReference>
<feature type="transmembrane region" description="Helical" evidence="1">
    <location>
        <begin position="67"/>
        <end position="88"/>
    </location>
</feature>
<dbReference type="EMBL" id="PVNE01000034">
    <property type="protein sequence ID" value="PRX38875.1"/>
    <property type="molecule type" value="Genomic_DNA"/>
</dbReference>
<name>A0A2T0LAK5_9BACL</name>
<evidence type="ECO:0000313" key="5">
    <source>
        <dbReference type="Proteomes" id="UP000237797"/>
    </source>
</evidence>
<protein>
    <submittedName>
        <fullName evidence="4">Uncharacterized protein</fullName>
    </submittedName>
</protein>
<evidence type="ECO:0000259" key="2">
    <source>
        <dbReference type="Pfam" id="PF23493"/>
    </source>
</evidence>